<gene>
    <name evidence="1" type="ORF">FEM41_01415</name>
</gene>
<organism evidence="1 2">
    <name type="scientific">Jejubacter calystegiae</name>
    <dbReference type="NCBI Taxonomy" id="2579935"/>
    <lineage>
        <taxon>Bacteria</taxon>
        <taxon>Pseudomonadati</taxon>
        <taxon>Pseudomonadota</taxon>
        <taxon>Gammaproteobacteria</taxon>
        <taxon>Enterobacterales</taxon>
        <taxon>Enterobacteriaceae</taxon>
        <taxon>Jejubacter</taxon>
    </lineage>
</organism>
<dbReference type="KEGG" id="izh:FEM41_01415"/>
<name>A0A4P8YD36_9ENTR</name>
<proteinExistence type="predicted"/>
<protein>
    <submittedName>
        <fullName evidence="1">Colicin V synthesis protein</fullName>
    </submittedName>
</protein>
<dbReference type="RefSeq" id="WP_138093725.1">
    <property type="nucleotide sequence ID" value="NZ_CP040428.1"/>
</dbReference>
<sequence>MRELTTIEIDEVAGAYGNGFFSDIGEAIKSAVVGGVAAGFAGAIIGGKHGGDGGGVLGFGAIGQGVGMVAGGLIGLTGGVVASAAVGWDTTWQVVGEVAKGFANGTLVP</sequence>
<dbReference type="EMBL" id="CP040428">
    <property type="protein sequence ID" value="QCT18391.1"/>
    <property type="molecule type" value="Genomic_DNA"/>
</dbReference>
<evidence type="ECO:0000313" key="1">
    <source>
        <dbReference type="EMBL" id="QCT18391.1"/>
    </source>
</evidence>
<accession>A0A4P8YD36</accession>
<evidence type="ECO:0000313" key="2">
    <source>
        <dbReference type="Proteomes" id="UP000302163"/>
    </source>
</evidence>
<dbReference type="AlphaFoldDB" id="A0A4P8YD36"/>
<dbReference type="Proteomes" id="UP000302163">
    <property type="component" value="Chromosome"/>
</dbReference>
<reference evidence="1 2" key="1">
    <citation type="submission" date="2019-05" db="EMBL/GenBank/DDBJ databases">
        <title>Complete genome sequence of Izhakiella calystegiae KSNA2, an endophyte isolated from beach morning glory (Calystegia soldanella).</title>
        <authorList>
            <person name="Jiang L."/>
            <person name="Jeong J.C."/>
            <person name="Kim C.Y."/>
            <person name="Kim D.H."/>
            <person name="Kim S.W."/>
            <person name="Lee j."/>
        </authorList>
    </citation>
    <scope>NUCLEOTIDE SEQUENCE [LARGE SCALE GENOMIC DNA]</scope>
    <source>
        <strain evidence="1 2">KSNA2</strain>
    </source>
</reference>
<keyword evidence="2" id="KW-1185">Reference proteome</keyword>